<organism evidence="2">
    <name type="scientific">Culex pipiens</name>
    <name type="common">House mosquito</name>
    <dbReference type="NCBI Taxonomy" id="7175"/>
    <lineage>
        <taxon>Eukaryota</taxon>
        <taxon>Metazoa</taxon>
        <taxon>Ecdysozoa</taxon>
        <taxon>Arthropoda</taxon>
        <taxon>Hexapoda</taxon>
        <taxon>Insecta</taxon>
        <taxon>Pterygota</taxon>
        <taxon>Neoptera</taxon>
        <taxon>Endopterygota</taxon>
        <taxon>Diptera</taxon>
        <taxon>Nematocera</taxon>
        <taxon>Culicoidea</taxon>
        <taxon>Culicidae</taxon>
        <taxon>Culicinae</taxon>
        <taxon>Culicini</taxon>
        <taxon>Culex</taxon>
        <taxon>Culex</taxon>
    </lineage>
</organism>
<accession>A0A8D8GVQ5</accession>
<reference evidence="2" key="1">
    <citation type="submission" date="2021-05" db="EMBL/GenBank/DDBJ databases">
        <authorList>
            <person name="Alioto T."/>
            <person name="Alioto T."/>
            <person name="Gomez Garrido J."/>
        </authorList>
    </citation>
    <scope>NUCLEOTIDE SEQUENCE</scope>
</reference>
<keyword evidence="1" id="KW-0472">Membrane</keyword>
<dbReference type="AlphaFoldDB" id="A0A8D8GVQ5"/>
<protein>
    <submittedName>
        <fullName evidence="2">(northern house mosquito) hypothetical protein</fullName>
    </submittedName>
</protein>
<proteinExistence type="predicted"/>
<feature type="transmembrane region" description="Helical" evidence="1">
    <location>
        <begin position="82"/>
        <end position="104"/>
    </location>
</feature>
<keyword evidence="1" id="KW-0812">Transmembrane</keyword>
<evidence type="ECO:0000313" key="2">
    <source>
        <dbReference type="EMBL" id="CAG6521801.1"/>
    </source>
</evidence>
<evidence type="ECO:0000256" key="1">
    <source>
        <dbReference type="SAM" id="Phobius"/>
    </source>
</evidence>
<sequence>MHTLQKTLVGRLSDLVDRWLKWKRTLKIKGIREDPSISPRSSFIPFFLLTSVHSLSANPFPMQHLRLECVNKRLATVCRYSVCLILLPDLALILICLCCIIYYFNIHN</sequence>
<name>A0A8D8GVQ5_CULPI</name>
<dbReference type="EMBL" id="HBUE01183678">
    <property type="protein sequence ID" value="CAG6521801.1"/>
    <property type="molecule type" value="Transcribed_RNA"/>
</dbReference>
<keyword evidence="1" id="KW-1133">Transmembrane helix</keyword>
<dbReference type="EMBL" id="HBUE01289343">
    <property type="protein sequence ID" value="CAG6573399.1"/>
    <property type="molecule type" value="Transcribed_RNA"/>
</dbReference>